<evidence type="ECO:0000256" key="6">
    <source>
        <dbReference type="ARBA" id="ARBA00023017"/>
    </source>
</evidence>
<dbReference type="InterPro" id="IPR004942">
    <property type="entry name" value="Roadblock/LAMTOR2_dom"/>
</dbReference>
<keyword evidence="4 10" id="KW-0963">Cytoplasm</keyword>
<evidence type="ECO:0000256" key="1">
    <source>
        <dbReference type="ARBA" id="ARBA00004245"/>
    </source>
</evidence>
<comment type="similarity">
    <text evidence="2 10">Belongs to the GAMAD family.</text>
</comment>
<keyword evidence="5 10" id="KW-0493">Microtubule</keyword>
<proteinExistence type="inferred from homology"/>
<dbReference type="PIRSF" id="PIRSF009998">
    <property type="entry name" value="DLC7"/>
    <property type="match status" value="1"/>
</dbReference>
<keyword evidence="7 10" id="KW-0505">Motor protein</keyword>
<comment type="caution">
    <text evidence="12">The sequence shown here is derived from an EMBL/GenBank/DDBJ whole genome shotgun (WGS) entry which is preliminary data.</text>
</comment>
<gene>
    <name evidence="12" type="ORF">TCAL_10800</name>
</gene>
<evidence type="ECO:0000256" key="5">
    <source>
        <dbReference type="ARBA" id="ARBA00022701"/>
    </source>
</evidence>
<dbReference type="Proteomes" id="UP000318571">
    <property type="component" value="Chromosome 2"/>
</dbReference>
<evidence type="ECO:0000256" key="9">
    <source>
        <dbReference type="ARBA" id="ARBA00025362"/>
    </source>
</evidence>
<dbReference type="OMA" id="HDYFMIV"/>
<name>A0A553PBM5_TIGCA</name>
<evidence type="ECO:0000256" key="8">
    <source>
        <dbReference type="ARBA" id="ARBA00023212"/>
    </source>
</evidence>
<accession>A0A553PBM5</accession>
<keyword evidence="3 10" id="KW-0813">Transport</keyword>
<evidence type="ECO:0000313" key="13">
    <source>
        <dbReference type="Proteomes" id="UP000318571"/>
    </source>
</evidence>
<comment type="subcellular location">
    <subcellularLocation>
        <location evidence="1 10">Cytoplasm</location>
        <location evidence="1 10">Cytoskeleton</location>
    </subcellularLocation>
</comment>
<evidence type="ECO:0000256" key="10">
    <source>
        <dbReference type="PIRNR" id="PIRNR009998"/>
    </source>
</evidence>
<feature type="domain" description="Roadblock/LAMTOR2" evidence="11">
    <location>
        <begin position="1"/>
        <end position="75"/>
    </location>
</feature>
<reference evidence="12 13" key="1">
    <citation type="journal article" date="2018" name="Nat. Ecol. Evol.">
        <title>Genomic signatures of mitonuclear coevolution across populations of Tigriopus californicus.</title>
        <authorList>
            <person name="Barreto F.S."/>
            <person name="Watson E.T."/>
            <person name="Lima T.G."/>
            <person name="Willett C.S."/>
            <person name="Edmands S."/>
            <person name="Li W."/>
            <person name="Burton R.S."/>
        </authorList>
    </citation>
    <scope>NUCLEOTIDE SEQUENCE [LARGE SCALE GENOMIC DNA]</scope>
    <source>
        <strain evidence="12 13">San Diego</strain>
    </source>
</reference>
<comment type="function">
    <text evidence="9">Acts as one of several non-catalytic accessory components of the cytoplasmic dynein 1 complex that are thought to be involved in linking dynein to cargos and to adapter proteins that regulate dynein function. Cytoplasmic dynein 1 acts as a motor for the intracellular retrograde motility of vesicles and organelles along microtubules.</text>
</comment>
<keyword evidence="8 10" id="KW-0206">Cytoskeleton</keyword>
<keyword evidence="6 10" id="KW-0243">Dynein</keyword>
<dbReference type="Gene3D" id="3.30.450.30">
    <property type="entry name" value="Dynein light chain 2a, cytoplasmic"/>
    <property type="match status" value="1"/>
</dbReference>
<dbReference type="GO" id="GO:0045505">
    <property type="term" value="F:dynein intermediate chain binding"/>
    <property type="evidence" value="ECO:0007669"/>
    <property type="project" value="UniProtKB-UniRule"/>
</dbReference>
<dbReference type="GO" id="GO:0005874">
    <property type="term" value="C:microtubule"/>
    <property type="evidence" value="ECO:0007669"/>
    <property type="project" value="UniProtKB-UniRule"/>
</dbReference>
<evidence type="ECO:0000256" key="3">
    <source>
        <dbReference type="ARBA" id="ARBA00022448"/>
    </source>
</evidence>
<keyword evidence="13" id="KW-1185">Reference proteome</keyword>
<evidence type="ECO:0000259" key="11">
    <source>
        <dbReference type="SMART" id="SM00960"/>
    </source>
</evidence>
<dbReference type="GO" id="GO:0005868">
    <property type="term" value="C:cytoplasmic dynein complex"/>
    <property type="evidence" value="ECO:0007669"/>
    <property type="project" value="UniProtKB-UniRule"/>
</dbReference>
<evidence type="ECO:0000313" key="12">
    <source>
        <dbReference type="EMBL" id="TRY75085.1"/>
    </source>
</evidence>
<evidence type="ECO:0000256" key="4">
    <source>
        <dbReference type="ARBA" id="ARBA00022490"/>
    </source>
</evidence>
<dbReference type="PANTHER" id="PTHR10779">
    <property type="entry name" value="DYNEIN LIGHT CHAIN ROADBLOCK"/>
    <property type="match status" value="1"/>
</dbReference>
<dbReference type="AlphaFoldDB" id="A0A553PBM5"/>
<organism evidence="12 13">
    <name type="scientific">Tigriopus californicus</name>
    <name type="common">Marine copepod</name>
    <dbReference type="NCBI Taxonomy" id="6832"/>
    <lineage>
        <taxon>Eukaryota</taxon>
        <taxon>Metazoa</taxon>
        <taxon>Ecdysozoa</taxon>
        <taxon>Arthropoda</taxon>
        <taxon>Crustacea</taxon>
        <taxon>Multicrustacea</taxon>
        <taxon>Hexanauplia</taxon>
        <taxon>Copepoda</taxon>
        <taxon>Harpacticoida</taxon>
        <taxon>Harpacticidae</taxon>
        <taxon>Tigriopus</taxon>
    </lineage>
</organism>
<protein>
    <recommendedName>
        <fullName evidence="10">Dynein light chain roadblock</fullName>
    </recommendedName>
</protein>
<dbReference type="EMBL" id="VCGU01000005">
    <property type="protein sequence ID" value="TRY75085.1"/>
    <property type="molecule type" value="Genomic_DNA"/>
</dbReference>
<evidence type="ECO:0000256" key="2">
    <source>
        <dbReference type="ARBA" id="ARBA00007191"/>
    </source>
</evidence>
<dbReference type="Pfam" id="PF03259">
    <property type="entry name" value="Robl_LC7"/>
    <property type="match status" value="1"/>
</dbReference>
<evidence type="ECO:0000256" key="7">
    <source>
        <dbReference type="ARBA" id="ARBA00023175"/>
    </source>
</evidence>
<dbReference type="STRING" id="6832.A0A553PBM5"/>
<dbReference type="SMART" id="SM00960">
    <property type="entry name" value="Robl_LC7"/>
    <property type="match status" value="1"/>
</dbReference>
<dbReference type="SUPFAM" id="SSF103196">
    <property type="entry name" value="Roadblock/LC7 domain"/>
    <property type="match status" value="1"/>
</dbReference>
<sequence length="90" mass="10055">MGMMVINPDGVAVRTTMDSTHTNSYSAILSRLTDQARSAIRDLDPLNEVTFIRLRSRKNEILIAPDKEFNLIVVQTPADVESNHAKQSTQ</sequence>
<dbReference type="InterPro" id="IPR016561">
    <property type="entry name" value="DYNLRB1/2"/>
</dbReference>
<dbReference type="GO" id="GO:0007018">
    <property type="term" value="P:microtubule-based movement"/>
    <property type="evidence" value="ECO:0007669"/>
    <property type="project" value="UniProtKB-UniRule"/>
</dbReference>
<dbReference type="GO" id="GO:0005737">
    <property type="term" value="C:cytoplasm"/>
    <property type="evidence" value="ECO:0007669"/>
    <property type="project" value="UniProtKB-UniRule"/>
</dbReference>